<evidence type="ECO:0000313" key="3">
    <source>
        <dbReference type="Proteomes" id="UP000230055"/>
    </source>
</evidence>
<evidence type="ECO:0000313" key="2">
    <source>
        <dbReference type="EMBL" id="PIY90796.1"/>
    </source>
</evidence>
<gene>
    <name evidence="2" type="ORF">COY72_01565</name>
</gene>
<reference evidence="3" key="1">
    <citation type="submission" date="2017-09" db="EMBL/GenBank/DDBJ databases">
        <title>Depth-based differentiation of microbial function through sediment-hosted aquifers and enrichment of novel symbionts in the deep terrestrial subsurface.</title>
        <authorList>
            <person name="Probst A.J."/>
            <person name="Ladd B."/>
            <person name="Jarett J.K."/>
            <person name="Geller-Mcgrath D.E."/>
            <person name="Sieber C.M.K."/>
            <person name="Emerson J.B."/>
            <person name="Anantharaman K."/>
            <person name="Thomas B.C."/>
            <person name="Malmstrom R."/>
            <person name="Stieglmeier M."/>
            <person name="Klingl A."/>
            <person name="Woyke T."/>
            <person name="Ryan C.M."/>
            <person name="Banfield J.F."/>
        </authorList>
    </citation>
    <scope>NUCLEOTIDE SEQUENCE [LARGE SCALE GENOMIC DNA]</scope>
</reference>
<comment type="caution">
    <text evidence="2">The sequence shown here is derived from an EMBL/GenBank/DDBJ whole genome shotgun (WGS) entry which is preliminary data.</text>
</comment>
<accession>A0A2M7R7M1</accession>
<name>A0A2M7R7M1_9BACT</name>
<dbReference type="Proteomes" id="UP000230055">
    <property type="component" value="Unassembled WGS sequence"/>
</dbReference>
<feature type="region of interest" description="Disordered" evidence="1">
    <location>
        <begin position="109"/>
        <end position="129"/>
    </location>
</feature>
<proteinExistence type="predicted"/>
<dbReference type="EMBL" id="PFLX01000039">
    <property type="protein sequence ID" value="PIY90796.1"/>
    <property type="molecule type" value="Genomic_DNA"/>
</dbReference>
<protein>
    <submittedName>
        <fullName evidence="2">Uncharacterized protein</fullName>
    </submittedName>
</protein>
<sequence length="129" mass="14980">MAELIAILILLSSVIGMGVITFRKIPVLVQLPEISPSPAFNTRIRKILEKIRIAKHFKLPSFEIFLQKILSKIKILTLKIETKTESWLRKLREKTQKKKENEKYWQELKKSIDEEKPGNNKNRKGVGDA</sequence>
<feature type="compositionally biased region" description="Basic and acidic residues" evidence="1">
    <location>
        <begin position="109"/>
        <end position="118"/>
    </location>
</feature>
<evidence type="ECO:0000256" key="1">
    <source>
        <dbReference type="SAM" id="MobiDB-lite"/>
    </source>
</evidence>
<dbReference type="AlphaFoldDB" id="A0A2M7R7M1"/>
<organism evidence="2 3">
    <name type="scientific">Candidatus Nealsonbacteria bacterium CG_4_10_14_0_8_um_filter_35_10</name>
    <dbReference type="NCBI Taxonomy" id="1974683"/>
    <lineage>
        <taxon>Bacteria</taxon>
        <taxon>Candidatus Nealsoniibacteriota</taxon>
    </lineage>
</organism>